<keyword evidence="3" id="KW-1185">Reference proteome</keyword>
<evidence type="ECO:0000313" key="3">
    <source>
        <dbReference type="Proteomes" id="UP000265703"/>
    </source>
</evidence>
<dbReference type="OrthoDB" id="2333384at2759"/>
<dbReference type="InterPro" id="IPR014752">
    <property type="entry name" value="Arrestin-like_C"/>
</dbReference>
<organism evidence="2 3">
    <name type="scientific">Glomus cerebriforme</name>
    <dbReference type="NCBI Taxonomy" id="658196"/>
    <lineage>
        <taxon>Eukaryota</taxon>
        <taxon>Fungi</taxon>
        <taxon>Fungi incertae sedis</taxon>
        <taxon>Mucoromycota</taxon>
        <taxon>Glomeromycotina</taxon>
        <taxon>Glomeromycetes</taxon>
        <taxon>Glomerales</taxon>
        <taxon>Glomeraceae</taxon>
        <taxon>Glomus</taxon>
    </lineage>
</organism>
<feature type="region of interest" description="Disordered" evidence="1">
    <location>
        <begin position="336"/>
        <end position="396"/>
    </location>
</feature>
<reference evidence="2 3" key="1">
    <citation type="submission" date="2018-06" db="EMBL/GenBank/DDBJ databases">
        <title>Comparative genomics reveals the genomic features of Rhizophagus irregularis, R. cerebriforme, R. diaphanum and Gigaspora rosea, and their symbiotic lifestyle signature.</title>
        <authorList>
            <person name="Morin E."/>
            <person name="San Clemente H."/>
            <person name="Chen E.C.H."/>
            <person name="De La Providencia I."/>
            <person name="Hainaut M."/>
            <person name="Kuo A."/>
            <person name="Kohler A."/>
            <person name="Murat C."/>
            <person name="Tang N."/>
            <person name="Roy S."/>
            <person name="Loubradou J."/>
            <person name="Henrissat B."/>
            <person name="Grigoriev I.V."/>
            <person name="Corradi N."/>
            <person name="Roux C."/>
            <person name="Martin F.M."/>
        </authorList>
    </citation>
    <scope>NUCLEOTIDE SEQUENCE [LARGE SCALE GENOMIC DNA]</scope>
    <source>
        <strain evidence="2 3">DAOM 227022</strain>
    </source>
</reference>
<feature type="compositionally biased region" description="Polar residues" evidence="1">
    <location>
        <begin position="358"/>
        <end position="369"/>
    </location>
</feature>
<feature type="compositionally biased region" description="Low complexity" evidence="1">
    <location>
        <begin position="337"/>
        <end position="353"/>
    </location>
</feature>
<feature type="non-terminal residue" evidence="2">
    <location>
        <position position="1"/>
    </location>
</feature>
<dbReference type="Gene3D" id="2.60.40.640">
    <property type="match status" value="1"/>
</dbReference>
<dbReference type="STRING" id="658196.A0A397TID4"/>
<name>A0A397TID4_9GLOM</name>
<dbReference type="AlphaFoldDB" id="A0A397TID4"/>
<gene>
    <name evidence="2" type="ORF">C1645_759198</name>
</gene>
<sequence length="396" mass="45251">FDDVEDVTTLEIPFKVQLPYNLPDSITTDIGSIQYILRATVNVKSFIGSSSQSVKLLCPLKRILLLDNQQIPPFKLCGETPNGIDYTLILPPNKSFNIGTYVSIPMRLRFLQPNVGVEKLEISLKTSMDFQSSTQGEIKHLEQKIIGMIVSRSELLYTQPTTQQDYGECTHTINLFIPKMVQPTYQGRFISIAHFIDIRFCLWGFEIGYQIEESIRICHIFEKQSPNRPQSPLINNHPLPVNVSLIPYTITSTPKTPISPQITPPLQSKNVPTPLPHVQYPYVNETNPVEITYYQQQIKHERKPLPEQPKTFYDKPFDGYNNIPQPLNYNNYTFYYQPNNSGSQRNSGSSTPSKDFETSSSGSSTQMNEMINGHIPYPTHLSPPPYRQATRQQEYK</sequence>
<accession>A0A397TID4</accession>
<dbReference type="Proteomes" id="UP000265703">
    <property type="component" value="Unassembled WGS sequence"/>
</dbReference>
<evidence type="ECO:0000313" key="2">
    <source>
        <dbReference type="EMBL" id="RIA94761.1"/>
    </source>
</evidence>
<evidence type="ECO:0000256" key="1">
    <source>
        <dbReference type="SAM" id="MobiDB-lite"/>
    </source>
</evidence>
<dbReference type="EMBL" id="QKYT01000074">
    <property type="protein sequence ID" value="RIA94761.1"/>
    <property type="molecule type" value="Genomic_DNA"/>
</dbReference>
<feature type="region of interest" description="Disordered" evidence="1">
    <location>
        <begin position="297"/>
        <end position="319"/>
    </location>
</feature>
<evidence type="ECO:0008006" key="4">
    <source>
        <dbReference type="Google" id="ProtNLM"/>
    </source>
</evidence>
<comment type="caution">
    <text evidence="2">The sequence shown here is derived from an EMBL/GenBank/DDBJ whole genome shotgun (WGS) entry which is preliminary data.</text>
</comment>
<protein>
    <recommendedName>
        <fullName evidence="4">Arrestin-like N-terminal domain-containing protein</fullName>
    </recommendedName>
</protein>
<proteinExistence type="predicted"/>